<proteinExistence type="predicted"/>
<feature type="non-terminal residue" evidence="1">
    <location>
        <position position="1"/>
    </location>
</feature>
<name>A0AAN8X7T8_HALRR</name>
<gene>
    <name evidence="1" type="ORF">SK128_022728</name>
</gene>
<comment type="caution">
    <text evidence="1">The sequence shown here is derived from an EMBL/GenBank/DDBJ whole genome shotgun (WGS) entry which is preliminary data.</text>
</comment>
<accession>A0AAN8X7T8</accession>
<reference evidence="1 2" key="1">
    <citation type="submission" date="2023-11" db="EMBL/GenBank/DDBJ databases">
        <title>Halocaridina rubra genome assembly.</title>
        <authorList>
            <person name="Smith C."/>
        </authorList>
    </citation>
    <scope>NUCLEOTIDE SEQUENCE [LARGE SCALE GENOMIC DNA]</scope>
    <source>
        <strain evidence="1">EP-1</strain>
        <tissue evidence="1">Whole</tissue>
    </source>
</reference>
<dbReference type="EMBL" id="JAXCGZ010012413">
    <property type="protein sequence ID" value="KAK7073594.1"/>
    <property type="molecule type" value="Genomic_DNA"/>
</dbReference>
<dbReference type="AlphaFoldDB" id="A0AAN8X7T8"/>
<evidence type="ECO:0000313" key="1">
    <source>
        <dbReference type="EMBL" id="KAK7073594.1"/>
    </source>
</evidence>
<protein>
    <submittedName>
        <fullName evidence="1">Uncharacterized protein</fullName>
    </submittedName>
</protein>
<organism evidence="1 2">
    <name type="scientific">Halocaridina rubra</name>
    <name type="common">Hawaiian red shrimp</name>
    <dbReference type="NCBI Taxonomy" id="373956"/>
    <lineage>
        <taxon>Eukaryota</taxon>
        <taxon>Metazoa</taxon>
        <taxon>Ecdysozoa</taxon>
        <taxon>Arthropoda</taxon>
        <taxon>Crustacea</taxon>
        <taxon>Multicrustacea</taxon>
        <taxon>Malacostraca</taxon>
        <taxon>Eumalacostraca</taxon>
        <taxon>Eucarida</taxon>
        <taxon>Decapoda</taxon>
        <taxon>Pleocyemata</taxon>
        <taxon>Caridea</taxon>
        <taxon>Atyoidea</taxon>
        <taxon>Atyidae</taxon>
        <taxon>Halocaridina</taxon>
    </lineage>
</organism>
<keyword evidence="2" id="KW-1185">Reference proteome</keyword>
<sequence>YDHIERDFLGGWRVGCPAGVQQGLIQVISCEWPMAAHIKRYELLLAASESLANPLASILQSNRVQCDNLKN</sequence>
<evidence type="ECO:0000313" key="2">
    <source>
        <dbReference type="Proteomes" id="UP001381693"/>
    </source>
</evidence>
<dbReference type="Proteomes" id="UP001381693">
    <property type="component" value="Unassembled WGS sequence"/>
</dbReference>